<dbReference type="InterPro" id="IPR051911">
    <property type="entry name" value="SDR_oxidoreductase"/>
</dbReference>
<organism evidence="2 3">
    <name type="scientific">Gluconacetobacter asukensis</name>
    <dbReference type="NCBI Taxonomy" id="1017181"/>
    <lineage>
        <taxon>Bacteria</taxon>
        <taxon>Pseudomonadati</taxon>
        <taxon>Pseudomonadota</taxon>
        <taxon>Alphaproteobacteria</taxon>
        <taxon>Acetobacterales</taxon>
        <taxon>Acetobacteraceae</taxon>
        <taxon>Gluconacetobacter</taxon>
    </lineage>
</organism>
<evidence type="ECO:0000256" key="1">
    <source>
        <dbReference type="RuleBase" id="RU000363"/>
    </source>
</evidence>
<dbReference type="SUPFAM" id="SSF51735">
    <property type="entry name" value="NAD(P)-binding Rossmann-fold domains"/>
    <property type="match status" value="1"/>
</dbReference>
<reference evidence="2 3" key="1">
    <citation type="submission" date="2020-04" db="EMBL/GenBank/DDBJ databases">
        <title>Description of novel Gluconacetobacter.</title>
        <authorList>
            <person name="Sombolestani A."/>
        </authorList>
    </citation>
    <scope>NUCLEOTIDE SEQUENCE [LARGE SCALE GENOMIC DNA]</scope>
    <source>
        <strain evidence="2 3">LMG 27724</strain>
    </source>
</reference>
<dbReference type="Pfam" id="PF00106">
    <property type="entry name" value="adh_short"/>
    <property type="match status" value="1"/>
</dbReference>
<comment type="similarity">
    <text evidence="1">Belongs to the short-chain dehydrogenases/reductases (SDR) family.</text>
</comment>
<protein>
    <submittedName>
        <fullName evidence="2">SDR family NAD(P)-dependent oxidoreductase</fullName>
    </submittedName>
</protein>
<dbReference type="AlphaFoldDB" id="A0A7W4NZQ7"/>
<comment type="caution">
    <text evidence="2">The sequence shown here is derived from an EMBL/GenBank/DDBJ whole genome shotgun (WGS) entry which is preliminary data.</text>
</comment>
<keyword evidence="3" id="KW-1185">Reference proteome</keyword>
<accession>A0A7W4NZQ7</accession>
<dbReference type="InterPro" id="IPR002347">
    <property type="entry name" value="SDR_fam"/>
</dbReference>
<evidence type="ECO:0000313" key="2">
    <source>
        <dbReference type="EMBL" id="MBB2171854.1"/>
    </source>
</evidence>
<dbReference type="InterPro" id="IPR036291">
    <property type="entry name" value="NAD(P)-bd_dom_sf"/>
</dbReference>
<dbReference type="EMBL" id="JABEQE010000004">
    <property type="protein sequence ID" value="MBB2171854.1"/>
    <property type="molecule type" value="Genomic_DNA"/>
</dbReference>
<dbReference type="InterPro" id="IPR020904">
    <property type="entry name" value="Sc_DH/Rdtase_CS"/>
</dbReference>
<evidence type="ECO:0000313" key="3">
    <source>
        <dbReference type="Proteomes" id="UP000577891"/>
    </source>
</evidence>
<dbReference type="PRINTS" id="PR00080">
    <property type="entry name" value="SDRFAMILY"/>
</dbReference>
<dbReference type="PROSITE" id="PS00061">
    <property type="entry name" value="ADH_SHORT"/>
    <property type="match status" value="1"/>
</dbReference>
<dbReference type="PANTHER" id="PTHR43976">
    <property type="entry name" value="SHORT CHAIN DEHYDROGENASE"/>
    <property type="match status" value="1"/>
</dbReference>
<gene>
    <name evidence="2" type="ORF">HLH35_06930</name>
</gene>
<sequence>MLSPDGRVVMVSGASRGIGAAVCRHLLHAGFLVSGGMRTPQDTIAHRNYFPHVYEALSPTSARQWVDATVQRFGRIDAIANIAGINPRVLVDQEGEEELDRMWAVNVKAPLRLVRAALPHLKASGSGRVINLASLAGRRVGTNVGYAMTKFAVVALTHGIRQEFWDDGIRASAVCPGYVMTDMTAHETEVAPADMTQPEDVAEIVRMILSLPNSASTAEVLVNCRKESML</sequence>
<dbReference type="Gene3D" id="3.40.50.720">
    <property type="entry name" value="NAD(P)-binding Rossmann-like Domain"/>
    <property type="match status" value="1"/>
</dbReference>
<dbReference type="Proteomes" id="UP000577891">
    <property type="component" value="Unassembled WGS sequence"/>
</dbReference>
<dbReference type="PANTHER" id="PTHR43976:SF20">
    <property type="entry name" value="AGROPINE SYNTHESIS REDUCTASE"/>
    <property type="match status" value="1"/>
</dbReference>
<name>A0A7W4NZQ7_9PROT</name>
<dbReference type="PRINTS" id="PR00081">
    <property type="entry name" value="GDHRDH"/>
</dbReference>
<proteinExistence type="inferred from homology"/>